<evidence type="ECO:0000256" key="11">
    <source>
        <dbReference type="ARBA" id="ARBA00023306"/>
    </source>
</evidence>
<keyword evidence="10" id="KW-0539">Nucleus</keyword>
<keyword evidence="5" id="KW-0862">Zinc</keyword>
<evidence type="ECO:0000256" key="1">
    <source>
        <dbReference type="ARBA" id="ARBA00004642"/>
    </source>
</evidence>
<evidence type="ECO:0000256" key="3">
    <source>
        <dbReference type="ARBA" id="ARBA00022723"/>
    </source>
</evidence>
<keyword evidence="3" id="KW-0479">Metal-binding</keyword>
<evidence type="ECO:0000256" key="2">
    <source>
        <dbReference type="ARBA" id="ARBA00006177"/>
    </source>
</evidence>
<gene>
    <name evidence="14" type="ORF">DBV15_11938</name>
</gene>
<dbReference type="Pfam" id="PF05485">
    <property type="entry name" value="THAP"/>
    <property type="match status" value="1"/>
</dbReference>
<feature type="domain" description="THAP-type" evidence="13">
    <location>
        <begin position="1"/>
        <end position="92"/>
    </location>
</feature>
<evidence type="ECO:0000256" key="8">
    <source>
        <dbReference type="ARBA" id="ARBA00023125"/>
    </source>
</evidence>
<keyword evidence="7" id="KW-0175">Coiled coil</keyword>
<evidence type="ECO:0000256" key="6">
    <source>
        <dbReference type="ARBA" id="ARBA00023015"/>
    </source>
</evidence>
<dbReference type="AlphaFoldDB" id="A0A4S2K9Q2"/>
<name>A0A4S2K9Q2_9HYME</name>
<evidence type="ECO:0000256" key="4">
    <source>
        <dbReference type="ARBA" id="ARBA00022771"/>
    </source>
</evidence>
<keyword evidence="11" id="KW-0131">Cell cycle</keyword>
<comment type="subcellular location">
    <subcellularLocation>
        <location evidence="1">Nucleus</location>
        <location evidence="1">Nucleoplasm</location>
    </subcellularLocation>
</comment>
<dbReference type="SMART" id="SM00692">
    <property type="entry name" value="DM3"/>
    <property type="match status" value="1"/>
</dbReference>
<keyword evidence="6" id="KW-0805">Transcription regulation</keyword>
<reference evidence="14 15" key="1">
    <citation type="journal article" date="2019" name="Philos. Trans. R. Soc. Lond., B, Biol. Sci.">
        <title>Ant behaviour and brain gene expression of defending hosts depend on the ecological success of the intruding social parasite.</title>
        <authorList>
            <person name="Kaur R."/>
            <person name="Stoldt M."/>
            <person name="Jongepier E."/>
            <person name="Feldmeyer B."/>
            <person name="Menzel F."/>
            <person name="Bornberg-Bauer E."/>
            <person name="Foitzik S."/>
        </authorList>
    </citation>
    <scope>NUCLEOTIDE SEQUENCE [LARGE SCALE GENOMIC DNA]</scope>
    <source>
        <tissue evidence="14">Whole body</tissue>
    </source>
</reference>
<keyword evidence="15" id="KW-1185">Reference proteome</keyword>
<evidence type="ECO:0000256" key="10">
    <source>
        <dbReference type="ARBA" id="ARBA00023242"/>
    </source>
</evidence>
<evidence type="ECO:0000313" key="14">
    <source>
        <dbReference type="EMBL" id="TGZ45780.1"/>
    </source>
</evidence>
<sequence length="149" mass="16766">MVKPCAVPKCNKNSKSLNLKCSLFKIPVNEILRDKWRAAIPGLKATQFVCDRHFDAGCIVRKYVRRDANGQLLADIAYQKPRLTSVAVPTIFLTEGEFDKSTLQQNKTENEASMDLDSSQQEQKVAITSCEMIAHDPSQQASKYKRCQS</sequence>
<dbReference type="Proteomes" id="UP000310200">
    <property type="component" value="Unassembled WGS sequence"/>
</dbReference>
<proteinExistence type="inferred from homology"/>
<dbReference type="InterPro" id="IPR026516">
    <property type="entry name" value="THAP1/10"/>
</dbReference>
<comment type="similarity">
    <text evidence="2">Belongs to the THAP1 family.</text>
</comment>
<keyword evidence="8 12" id="KW-0238">DNA-binding</keyword>
<comment type="caution">
    <text evidence="14">The sequence shown here is derived from an EMBL/GenBank/DDBJ whole genome shotgun (WGS) entry which is preliminary data.</text>
</comment>
<dbReference type="GO" id="GO:0008270">
    <property type="term" value="F:zinc ion binding"/>
    <property type="evidence" value="ECO:0007669"/>
    <property type="project" value="UniProtKB-KW"/>
</dbReference>
<dbReference type="EMBL" id="QBLH01003047">
    <property type="protein sequence ID" value="TGZ45780.1"/>
    <property type="molecule type" value="Genomic_DNA"/>
</dbReference>
<dbReference type="GO" id="GO:0043565">
    <property type="term" value="F:sequence-specific DNA binding"/>
    <property type="evidence" value="ECO:0007669"/>
    <property type="project" value="InterPro"/>
</dbReference>
<protein>
    <recommendedName>
        <fullName evidence="13">THAP-type domain-containing protein</fullName>
    </recommendedName>
</protein>
<keyword evidence="4 12" id="KW-0863">Zinc-finger</keyword>
<evidence type="ECO:0000256" key="7">
    <source>
        <dbReference type="ARBA" id="ARBA00023054"/>
    </source>
</evidence>
<evidence type="ECO:0000256" key="12">
    <source>
        <dbReference type="PROSITE-ProRule" id="PRU00309"/>
    </source>
</evidence>
<accession>A0A4S2K9Q2</accession>
<evidence type="ECO:0000256" key="5">
    <source>
        <dbReference type="ARBA" id="ARBA00022833"/>
    </source>
</evidence>
<dbReference type="SUPFAM" id="SSF57716">
    <property type="entry name" value="Glucocorticoid receptor-like (DNA-binding domain)"/>
    <property type="match status" value="1"/>
</dbReference>
<evidence type="ECO:0000313" key="15">
    <source>
        <dbReference type="Proteomes" id="UP000310200"/>
    </source>
</evidence>
<organism evidence="14 15">
    <name type="scientific">Temnothorax longispinosus</name>
    <dbReference type="NCBI Taxonomy" id="300112"/>
    <lineage>
        <taxon>Eukaryota</taxon>
        <taxon>Metazoa</taxon>
        <taxon>Ecdysozoa</taxon>
        <taxon>Arthropoda</taxon>
        <taxon>Hexapoda</taxon>
        <taxon>Insecta</taxon>
        <taxon>Pterygota</taxon>
        <taxon>Neoptera</taxon>
        <taxon>Endopterygota</taxon>
        <taxon>Hymenoptera</taxon>
        <taxon>Apocrita</taxon>
        <taxon>Aculeata</taxon>
        <taxon>Formicoidea</taxon>
        <taxon>Formicidae</taxon>
        <taxon>Myrmicinae</taxon>
        <taxon>Temnothorax</taxon>
    </lineage>
</organism>
<dbReference type="GO" id="GO:0005654">
    <property type="term" value="C:nucleoplasm"/>
    <property type="evidence" value="ECO:0007669"/>
    <property type="project" value="UniProtKB-SubCell"/>
</dbReference>
<evidence type="ECO:0000259" key="13">
    <source>
        <dbReference type="PROSITE" id="PS50950"/>
    </source>
</evidence>
<dbReference type="PROSITE" id="PS50950">
    <property type="entry name" value="ZF_THAP"/>
    <property type="match status" value="1"/>
</dbReference>
<dbReference type="PANTHER" id="PTHR46600:SF1">
    <property type="entry name" value="THAP DOMAIN-CONTAINING PROTEIN 1"/>
    <property type="match status" value="1"/>
</dbReference>
<dbReference type="SMART" id="SM00980">
    <property type="entry name" value="THAP"/>
    <property type="match status" value="1"/>
</dbReference>
<evidence type="ECO:0000256" key="9">
    <source>
        <dbReference type="ARBA" id="ARBA00023163"/>
    </source>
</evidence>
<keyword evidence="9" id="KW-0804">Transcription</keyword>
<dbReference type="PANTHER" id="PTHR46600">
    <property type="entry name" value="THAP DOMAIN-CONTAINING"/>
    <property type="match status" value="1"/>
</dbReference>
<dbReference type="InterPro" id="IPR006612">
    <property type="entry name" value="THAP_Znf"/>
</dbReference>